<organism evidence="2 3">
    <name type="scientific">Novosphingobium pentaromativorans US6-1</name>
    <dbReference type="NCBI Taxonomy" id="1088721"/>
    <lineage>
        <taxon>Bacteria</taxon>
        <taxon>Pseudomonadati</taxon>
        <taxon>Pseudomonadota</taxon>
        <taxon>Alphaproteobacteria</taxon>
        <taxon>Sphingomonadales</taxon>
        <taxon>Sphingomonadaceae</taxon>
        <taxon>Novosphingobium</taxon>
    </lineage>
</organism>
<evidence type="ECO:0000313" key="2">
    <source>
        <dbReference type="EMBL" id="EHJ59999.1"/>
    </source>
</evidence>
<dbReference type="eggNOG" id="COG0589">
    <property type="taxonomic scope" value="Bacteria"/>
</dbReference>
<accession>G6EFF4</accession>
<protein>
    <recommendedName>
        <fullName evidence="1">UspA domain-containing protein</fullName>
    </recommendedName>
</protein>
<gene>
    <name evidence="2" type="ORF">NSU_3075</name>
</gene>
<name>G6EFF4_9SPHN</name>
<reference evidence="2 3" key="1">
    <citation type="journal article" date="2012" name="J. Bacteriol.">
        <title>Genome sequence of benzo(a)pyrene-degrading bacterium Novosphingobium pentaromativorans US6-1.</title>
        <authorList>
            <person name="Luo Y.R."/>
            <person name="Kang S.G."/>
            <person name="Kim S.J."/>
            <person name="Kim M.R."/>
            <person name="Li N."/>
            <person name="Lee J.H."/>
            <person name="Kwon K.K."/>
        </authorList>
    </citation>
    <scope>NUCLEOTIDE SEQUENCE [LARGE SCALE GENOMIC DNA]</scope>
    <source>
        <strain evidence="2 3">US6-1</strain>
    </source>
</reference>
<dbReference type="PATRIC" id="fig|1088721.3.peg.3032"/>
<dbReference type="OrthoDB" id="9804721at2"/>
<dbReference type="SUPFAM" id="SSF52402">
    <property type="entry name" value="Adenine nucleotide alpha hydrolases-like"/>
    <property type="match status" value="1"/>
</dbReference>
<sequence>MSEYNLLIDACPKDNLDFLLACARDLNRRLQARLSGVCYAWPKSSPVGALVASPLSAMQEEARMTVHLAGARKAFQAAFAETGLPVAWYEGIGEPNDRILEQLYCADLLATIESSSGPCTQADPIDLAVRSGTPVLRIQQGLRELPLRTAVVAWKDCASANRALRVSRPLLALAERIYVIGVGDEVSRERLEQIAAFLNEQGLKADAEHLPSAHSNPGTDIMGQAFLWEADLVVSGVKGERSLRERLLGDVTDKLAGYAGFSWLMCA</sequence>
<dbReference type="EMBL" id="AGFM01000048">
    <property type="protein sequence ID" value="EHJ59999.1"/>
    <property type="molecule type" value="Genomic_DNA"/>
</dbReference>
<proteinExistence type="predicted"/>
<dbReference type="Gene3D" id="3.40.50.12370">
    <property type="match status" value="1"/>
</dbReference>
<comment type="caution">
    <text evidence="2">The sequence shown here is derived from an EMBL/GenBank/DDBJ whole genome shotgun (WGS) entry which is preliminary data.</text>
</comment>
<evidence type="ECO:0000259" key="1">
    <source>
        <dbReference type="Pfam" id="PF00582"/>
    </source>
</evidence>
<keyword evidence="3" id="KW-1185">Reference proteome</keyword>
<dbReference type="RefSeq" id="WP_007013983.1">
    <property type="nucleotide sequence ID" value="NZ_AGFM01000048.1"/>
</dbReference>
<feature type="domain" description="UspA" evidence="1">
    <location>
        <begin position="162"/>
        <end position="259"/>
    </location>
</feature>
<dbReference type="CDD" id="cd00293">
    <property type="entry name" value="USP-like"/>
    <property type="match status" value="1"/>
</dbReference>
<evidence type="ECO:0000313" key="3">
    <source>
        <dbReference type="Proteomes" id="UP000004030"/>
    </source>
</evidence>
<dbReference type="AlphaFoldDB" id="G6EFF4"/>
<dbReference type="Pfam" id="PF00582">
    <property type="entry name" value="Usp"/>
    <property type="match status" value="1"/>
</dbReference>
<dbReference type="InterPro" id="IPR006016">
    <property type="entry name" value="UspA"/>
</dbReference>
<dbReference type="Proteomes" id="UP000004030">
    <property type="component" value="Unassembled WGS sequence"/>
</dbReference>